<comment type="caution">
    <text evidence="7">The sequence shown here is derived from an EMBL/GenBank/DDBJ whole genome shotgun (WGS) entry which is preliminary data.</text>
</comment>
<protein>
    <recommendedName>
        <fullName evidence="5">Cytochrome c-type biogenesis protein</fullName>
    </recommendedName>
</protein>
<comment type="similarity">
    <text evidence="1 5">Belongs to the CcmH/CycL/Ccl2/NrfF family.</text>
</comment>
<keyword evidence="5" id="KW-0812">Transmembrane</keyword>
<dbReference type="PANTHER" id="PTHR47601">
    <property type="match status" value="1"/>
</dbReference>
<dbReference type="GO" id="GO:0046872">
    <property type="term" value="F:metal ion binding"/>
    <property type="evidence" value="ECO:0007669"/>
    <property type="project" value="UniProtKB-KW"/>
</dbReference>
<evidence type="ECO:0000256" key="3">
    <source>
        <dbReference type="ARBA" id="ARBA00022723"/>
    </source>
</evidence>
<dbReference type="EMBL" id="MTKT01002501">
    <property type="protein sequence ID" value="OWM78145.1"/>
    <property type="molecule type" value="Genomic_DNA"/>
</dbReference>
<keyword evidence="5" id="KW-0472">Membrane</keyword>
<dbReference type="NCBIfam" id="TIGR01571">
    <property type="entry name" value="A_thal_Cys_rich"/>
    <property type="match status" value="1"/>
</dbReference>
<keyword evidence="2 5" id="KW-0349">Heme</keyword>
<reference evidence="8" key="1">
    <citation type="journal article" date="2017" name="Plant J.">
        <title>The pomegranate (Punica granatum L.) genome and the genomics of punicalagin biosynthesis.</title>
        <authorList>
            <person name="Qin G."/>
            <person name="Xu C."/>
            <person name="Ming R."/>
            <person name="Tang H."/>
            <person name="Guyot R."/>
            <person name="Kramer E.M."/>
            <person name="Hu Y."/>
            <person name="Yi X."/>
            <person name="Qi Y."/>
            <person name="Xu X."/>
            <person name="Gao Z."/>
            <person name="Pan H."/>
            <person name="Jian J."/>
            <person name="Tian Y."/>
            <person name="Yue Z."/>
            <person name="Xu Y."/>
        </authorList>
    </citation>
    <scope>NUCLEOTIDE SEQUENCE [LARGE SCALE GENOMIC DNA]</scope>
    <source>
        <strain evidence="8">cv. Dabenzi</strain>
    </source>
</reference>
<feature type="transmembrane region" description="Helical" evidence="5">
    <location>
        <begin position="86"/>
        <end position="105"/>
    </location>
</feature>
<dbReference type="InterPro" id="IPR005616">
    <property type="entry name" value="CcmH/CycL/Ccl2/NrfF_N"/>
</dbReference>
<dbReference type="InterPro" id="IPR006461">
    <property type="entry name" value="PLAC_motif_containing"/>
</dbReference>
<sequence>MEDGEDEAKKAQVIDARARNISHNVRCTECGSQSIEDSQADIAILLRKLIRDEICAGKSDKDIYKKLEDDFGETVLYTPKFDYQTAALWLSSLLVAGGAVGVWAFQRHRQKTNVHVMALNLVRGNLIRSPTDQMAKLEQIEPDGIVHQSAQPPPAAAVPQQGQTQIQSCYPGDVSICQGVSENIAVGNPWTTGLFDCQEHPRSAIMSTFLPCVTFGQIVEVLDAGEMNWALGGYIYLVMMPGLCSHWLMGSKYRAKLRRNYNLVEAPHTDVITHIFCPFCALSQEFRELKNRGHDPALGWKGIMAQQQAPNNGHLDISIPPQNQSMTR</sequence>
<name>A0A218WZ07_PUNGR</name>
<evidence type="ECO:0000256" key="4">
    <source>
        <dbReference type="ARBA" id="ARBA00023004"/>
    </source>
</evidence>
<accession>A0A218WZ07</accession>
<proteinExistence type="inferred from homology"/>
<evidence type="ECO:0000256" key="2">
    <source>
        <dbReference type="ARBA" id="ARBA00022617"/>
    </source>
</evidence>
<feature type="transmembrane region" description="Helical" evidence="5">
    <location>
        <begin position="228"/>
        <end position="249"/>
    </location>
</feature>
<dbReference type="GO" id="GO:0005743">
    <property type="term" value="C:mitochondrial inner membrane"/>
    <property type="evidence" value="ECO:0007669"/>
    <property type="project" value="UniProtKB-SubCell"/>
</dbReference>
<evidence type="ECO:0000256" key="5">
    <source>
        <dbReference type="RuleBase" id="RU364112"/>
    </source>
</evidence>
<dbReference type="PANTHER" id="PTHR47601:SF1">
    <property type="entry name" value="CYTOCHROME C-TYPE BIOGENESIS CCMH-LIKE MITOCHONDRIAL PROTEIN"/>
    <property type="match status" value="1"/>
</dbReference>
<keyword evidence="5" id="KW-0999">Mitochondrion inner membrane</keyword>
<gene>
    <name evidence="7" type="ORF">CDL15_Pgr014964</name>
</gene>
<evidence type="ECO:0000256" key="1">
    <source>
        <dbReference type="ARBA" id="ARBA00010342"/>
    </source>
</evidence>
<dbReference type="AlphaFoldDB" id="A0A218WZ07"/>
<keyword evidence="5" id="KW-1133">Transmembrane helix</keyword>
<dbReference type="Gene3D" id="1.10.8.640">
    <property type="entry name" value="Cytochrome C biogenesis protein"/>
    <property type="match status" value="1"/>
</dbReference>
<evidence type="ECO:0000313" key="8">
    <source>
        <dbReference type="Proteomes" id="UP000197138"/>
    </source>
</evidence>
<dbReference type="CDD" id="cd16378">
    <property type="entry name" value="CcmH_N"/>
    <property type="match status" value="1"/>
</dbReference>
<evidence type="ECO:0000313" key="7">
    <source>
        <dbReference type="EMBL" id="OWM78145.1"/>
    </source>
</evidence>
<keyword evidence="3 5" id="KW-0479">Metal-binding</keyword>
<organism evidence="7 8">
    <name type="scientific">Punica granatum</name>
    <name type="common">Pomegranate</name>
    <dbReference type="NCBI Taxonomy" id="22663"/>
    <lineage>
        <taxon>Eukaryota</taxon>
        <taxon>Viridiplantae</taxon>
        <taxon>Streptophyta</taxon>
        <taxon>Embryophyta</taxon>
        <taxon>Tracheophyta</taxon>
        <taxon>Spermatophyta</taxon>
        <taxon>Magnoliopsida</taxon>
        <taxon>eudicotyledons</taxon>
        <taxon>Gunneridae</taxon>
        <taxon>Pentapetalae</taxon>
        <taxon>rosids</taxon>
        <taxon>malvids</taxon>
        <taxon>Myrtales</taxon>
        <taxon>Lythraceae</taxon>
        <taxon>Punica</taxon>
    </lineage>
</organism>
<dbReference type="Proteomes" id="UP000197138">
    <property type="component" value="Unassembled WGS sequence"/>
</dbReference>
<feature type="domain" description="CcmH/CycL/Ccl2/NrfF N-terminal" evidence="6">
    <location>
        <begin position="9"/>
        <end position="115"/>
    </location>
</feature>
<dbReference type="InterPro" id="IPR038297">
    <property type="entry name" value="CcmH/CycL/NrfF/Ccl2_sf"/>
</dbReference>
<dbReference type="Pfam" id="PF04749">
    <property type="entry name" value="PLAC8"/>
    <property type="match status" value="1"/>
</dbReference>
<dbReference type="Pfam" id="PF03918">
    <property type="entry name" value="CcmH"/>
    <property type="match status" value="1"/>
</dbReference>
<keyword evidence="5" id="KW-0496">Mitochondrion</keyword>
<comment type="subcellular location">
    <subcellularLocation>
        <location evidence="5">Mitochondrion inner membrane</location>
    </subcellularLocation>
</comment>
<evidence type="ECO:0000259" key="6">
    <source>
        <dbReference type="Pfam" id="PF03918"/>
    </source>
</evidence>
<keyword evidence="4 5" id="KW-0408">Iron</keyword>